<dbReference type="Proteomes" id="UP001165297">
    <property type="component" value="Unassembled WGS sequence"/>
</dbReference>
<keyword evidence="2" id="KW-1185">Reference proteome</keyword>
<gene>
    <name evidence="1" type="ORF">LGH70_23320</name>
</gene>
<name>A0ABS8ANI7_9BACT</name>
<evidence type="ECO:0000313" key="2">
    <source>
        <dbReference type="Proteomes" id="UP001165297"/>
    </source>
</evidence>
<proteinExistence type="predicted"/>
<evidence type="ECO:0000313" key="1">
    <source>
        <dbReference type="EMBL" id="MCB2380544.1"/>
    </source>
</evidence>
<reference evidence="1" key="1">
    <citation type="submission" date="2021-10" db="EMBL/GenBank/DDBJ databases">
        <authorList>
            <person name="Dean J.D."/>
            <person name="Kim M.K."/>
            <person name="Newey C.N."/>
            <person name="Stoker T.S."/>
            <person name="Thompson D.W."/>
            <person name="Grose J.H."/>
        </authorList>
    </citation>
    <scope>NUCLEOTIDE SEQUENCE</scope>
    <source>
        <strain evidence="1">BT635</strain>
    </source>
</reference>
<dbReference type="RefSeq" id="WP_226190872.1">
    <property type="nucleotide sequence ID" value="NZ_JAJADQ010000021.1"/>
</dbReference>
<comment type="caution">
    <text evidence="1">The sequence shown here is derived from an EMBL/GenBank/DDBJ whole genome shotgun (WGS) entry which is preliminary data.</text>
</comment>
<accession>A0ABS8ANI7</accession>
<sequence>MARAIEHTTLNDHTAELLEKEAVPFLVLLFRNVRGTESNLVEILAGGLDIVLFHQPDNAAYSFRVWLNNPVWNRADTTPLATFLGLIAERLSTDKNLQQQFIADLLRAPAYYSDSLRPWGDEEGRLFPQFNLGVELR</sequence>
<protein>
    <submittedName>
        <fullName evidence="1">Uncharacterized protein</fullName>
    </submittedName>
</protein>
<dbReference type="EMBL" id="JAJADQ010000021">
    <property type="protein sequence ID" value="MCB2380544.1"/>
    <property type="molecule type" value="Genomic_DNA"/>
</dbReference>
<organism evidence="1 2">
    <name type="scientific">Hymenobacter nitidus</name>
    <dbReference type="NCBI Taxonomy" id="2880929"/>
    <lineage>
        <taxon>Bacteria</taxon>
        <taxon>Pseudomonadati</taxon>
        <taxon>Bacteroidota</taxon>
        <taxon>Cytophagia</taxon>
        <taxon>Cytophagales</taxon>
        <taxon>Hymenobacteraceae</taxon>
        <taxon>Hymenobacter</taxon>
    </lineage>
</organism>